<dbReference type="GeneID" id="63830659"/>
<name>A0A165AUC3_9APHY</name>
<evidence type="ECO:0000313" key="2">
    <source>
        <dbReference type="EMBL" id="KZS99678.1"/>
    </source>
</evidence>
<sequence>MVRADIDPEARPGLSHESRERTQAASVRTTSMNAALSHSPVYATHANERALASTCDSEAVHGWDSPGSLARALFCSTGRRLGSARFVCTLIRERA</sequence>
<dbReference type="AlphaFoldDB" id="A0A165AUC3"/>
<evidence type="ECO:0000256" key="1">
    <source>
        <dbReference type="SAM" id="MobiDB-lite"/>
    </source>
</evidence>
<reference evidence="2 3" key="1">
    <citation type="journal article" date="2016" name="Mol. Biol. Evol.">
        <title>Comparative Genomics of Early-Diverging Mushroom-Forming Fungi Provides Insights into the Origins of Lignocellulose Decay Capabilities.</title>
        <authorList>
            <person name="Nagy L.G."/>
            <person name="Riley R."/>
            <person name="Tritt A."/>
            <person name="Adam C."/>
            <person name="Daum C."/>
            <person name="Floudas D."/>
            <person name="Sun H."/>
            <person name="Yadav J.S."/>
            <person name="Pangilinan J."/>
            <person name="Larsson K.H."/>
            <person name="Matsuura K."/>
            <person name="Barry K."/>
            <person name="Labutti K."/>
            <person name="Kuo R."/>
            <person name="Ohm R.A."/>
            <person name="Bhattacharya S.S."/>
            <person name="Shirouzu T."/>
            <person name="Yoshinaga Y."/>
            <person name="Martin F.M."/>
            <person name="Grigoriev I.V."/>
            <person name="Hibbett D.S."/>
        </authorList>
    </citation>
    <scope>NUCLEOTIDE SEQUENCE [LARGE SCALE GENOMIC DNA]</scope>
    <source>
        <strain evidence="2 3">93-53</strain>
    </source>
</reference>
<dbReference type="EMBL" id="KV427734">
    <property type="protein sequence ID" value="KZS99678.1"/>
    <property type="molecule type" value="Genomic_DNA"/>
</dbReference>
<keyword evidence="3" id="KW-1185">Reference proteome</keyword>
<proteinExistence type="predicted"/>
<gene>
    <name evidence="2" type="ORF">LAESUDRAFT_765281</name>
</gene>
<feature type="region of interest" description="Disordered" evidence="1">
    <location>
        <begin position="1"/>
        <end position="28"/>
    </location>
</feature>
<dbReference type="InParanoid" id="A0A165AUC3"/>
<accession>A0A165AUC3</accession>
<protein>
    <submittedName>
        <fullName evidence="2">Uncharacterized protein</fullName>
    </submittedName>
</protein>
<organism evidence="2 3">
    <name type="scientific">Laetiporus sulphureus 93-53</name>
    <dbReference type="NCBI Taxonomy" id="1314785"/>
    <lineage>
        <taxon>Eukaryota</taxon>
        <taxon>Fungi</taxon>
        <taxon>Dikarya</taxon>
        <taxon>Basidiomycota</taxon>
        <taxon>Agaricomycotina</taxon>
        <taxon>Agaricomycetes</taxon>
        <taxon>Polyporales</taxon>
        <taxon>Laetiporus</taxon>
    </lineage>
</organism>
<dbReference type="Proteomes" id="UP000076871">
    <property type="component" value="Unassembled WGS sequence"/>
</dbReference>
<feature type="compositionally biased region" description="Basic and acidic residues" evidence="1">
    <location>
        <begin position="1"/>
        <end position="22"/>
    </location>
</feature>
<dbReference type="RefSeq" id="XP_040757419.1">
    <property type="nucleotide sequence ID" value="XM_040913631.1"/>
</dbReference>
<evidence type="ECO:0000313" key="3">
    <source>
        <dbReference type="Proteomes" id="UP000076871"/>
    </source>
</evidence>